<dbReference type="EMBL" id="BJYL01000049">
    <property type="protein sequence ID" value="GEN84845.1"/>
    <property type="molecule type" value="Genomic_DNA"/>
</dbReference>
<dbReference type="OrthoDB" id="5507254at2"/>
<evidence type="ECO:0000313" key="8">
    <source>
        <dbReference type="Proteomes" id="UP000321901"/>
    </source>
</evidence>
<keyword evidence="3" id="KW-0472">Membrane</keyword>
<dbReference type="Proteomes" id="UP000321901">
    <property type="component" value="Unassembled WGS sequence"/>
</dbReference>
<protein>
    <recommendedName>
        <fullName evidence="9">DUF2207 domain-containing protein</fullName>
    </recommendedName>
</protein>
<feature type="coiled-coil region" evidence="1">
    <location>
        <begin position="484"/>
        <end position="511"/>
    </location>
</feature>
<keyword evidence="4" id="KW-0732">Signal</keyword>
<dbReference type="Pfam" id="PF20990">
    <property type="entry name" value="DUF2207_C"/>
    <property type="match status" value="1"/>
</dbReference>
<organism evidence="7 8">
    <name type="scientific">Sporosarcina luteola</name>
    <dbReference type="NCBI Taxonomy" id="582850"/>
    <lineage>
        <taxon>Bacteria</taxon>
        <taxon>Bacillati</taxon>
        <taxon>Bacillota</taxon>
        <taxon>Bacilli</taxon>
        <taxon>Bacillales</taxon>
        <taxon>Caryophanaceae</taxon>
        <taxon>Sporosarcina</taxon>
    </lineage>
</organism>
<evidence type="ECO:0000256" key="4">
    <source>
        <dbReference type="SAM" id="SignalP"/>
    </source>
</evidence>
<dbReference type="InterPro" id="IPR018702">
    <property type="entry name" value="DUF2207"/>
</dbReference>
<feature type="compositionally biased region" description="Gly residues" evidence="2">
    <location>
        <begin position="545"/>
        <end position="559"/>
    </location>
</feature>
<feature type="signal peptide" evidence="4">
    <location>
        <begin position="1"/>
        <end position="24"/>
    </location>
</feature>
<evidence type="ECO:0000256" key="2">
    <source>
        <dbReference type="SAM" id="MobiDB-lite"/>
    </source>
</evidence>
<evidence type="ECO:0000256" key="1">
    <source>
        <dbReference type="SAM" id="Coils"/>
    </source>
</evidence>
<dbReference type="InterPro" id="IPR048389">
    <property type="entry name" value="YciQ-like_C"/>
</dbReference>
<sequence>MKWHKLISIWVFLMLFMIPVTAYAVDFEISDVQIDVHLKADGNADVIEKHTYEFDSKFNGITREIFPKSGSSITRFEAYENGKPLKVEKEKELYKVHRSGKKETVLFELHYQIINGVEKYEDGAQFYWPFFDKRNEAAYGDMKITVHPPDKAMDVDYLGYDAAYEKGSLAAEGVVVFDLGEVPDSMNGDIRVIYEPSLFPSVEMKKGAVRDVLKADERKIEEDRALFLAKQQDMKKVGSYTLPGFAAVLLGILLYIFMKRKGTKTAAQSLLEDHFVPTETLSMPATIYYTNPYGIGPELMSAALLDLIRKGYVKQVSEEAFELVDGSRTNEHEAALIDLLFSKVGNGNQFTIEGLKTYTENEENHEAYGNGLALWKNAVAKEVKDAEFKDKSVGLRWWTGLLSIAIIPIIVQLGRYEVYPSMAILIVLVLIGLSTALFYSPRNLQGFRVKEEWQRFRKRFEQASAAEWNELPVDDKYRGYIYGIGVKEGKLEQLYDEFKNAERRSERSSDTYSIYYNPIFMTQSFTMADTNAAVSTSSSSTSSSSGGGVGGGGGGSGAF</sequence>
<dbReference type="RefSeq" id="WP_147060073.1">
    <property type="nucleotide sequence ID" value="NZ_BJYL01000049.1"/>
</dbReference>
<feature type="domain" description="DUF2207" evidence="5">
    <location>
        <begin position="28"/>
        <end position="192"/>
    </location>
</feature>
<accession>A0A511ZBM2</accession>
<keyword evidence="3" id="KW-1133">Transmembrane helix</keyword>
<evidence type="ECO:0000259" key="6">
    <source>
        <dbReference type="Pfam" id="PF20990"/>
    </source>
</evidence>
<feature type="region of interest" description="Disordered" evidence="2">
    <location>
        <begin position="535"/>
        <end position="559"/>
    </location>
</feature>
<keyword evidence="3" id="KW-0812">Transmembrane</keyword>
<evidence type="ECO:0000313" key="7">
    <source>
        <dbReference type="EMBL" id="GEN84845.1"/>
    </source>
</evidence>
<feature type="domain" description="Predicted membrane protein YciQ-like C-terminal" evidence="6">
    <location>
        <begin position="296"/>
        <end position="461"/>
    </location>
</feature>
<feature type="transmembrane region" description="Helical" evidence="3">
    <location>
        <begin position="395"/>
        <end position="413"/>
    </location>
</feature>
<dbReference type="AlphaFoldDB" id="A0A511ZBM2"/>
<evidence type="ECO:0000256" key="3">
    <source>
        <dbReference type="SAM" id="Phobius"/>
    </source>
</evidence>
<evidence type="ECO:0008006" key="9">
    <source>
        <dbReference type="Google" id="ProtNLM"/>
    </source>
</evidence>
<feature type="transmembrane region" description="Helical" evidence="3">
    <location>
        <begin position="419"/>
        <end position="440"/>
    </location>
</feature>
<gene>
    <name evidence="7" type="ORF">SLU01_31570</name>
</gene>
<comment type="caution">
    <text evidence="7">The sequence shown here is derived from an EMBL/GenBank/DDBJ whole genome shotgun (WGS) entry which is preliminary data.</text>
</comment>
<feature type="chain" id="PRO_5021892283" description="DUF2207 domain-containing protein" evidence="4">
    <location>
        <begin position="25"/>
        <end position="559"/>
    </location>
</feature>
<reference evidence="7 8" key="1">
    <citation type="submission" date="2019-07" db="EMBL/GenBank/DDBJ databases">
        <title>Whole genome shotgun sequence of Sporosarcina luteola NBRC 105378.</title>
        <authorList>
            <person name="Hosoyama A."/>
            <person name="Uohara A."/>
            <person name="Ohji S."/>
            <person name="Ichikawa N."/>
        </authorList>
    </citation>
    <scope>NUCLEOTIDE SEQUENCE [LARGE SCALE GENOMIC DNA]</scope>
    <source>
        <strain evidence="7 8">NBRC 105378</strain>
    </source>
</reference>
<evidence type="ECO:0000259" key="5">
    <source>
        <dbReference type="Pfam" id="PF09972"/>
    </source>
</evidence>
<name>A0A511ZBM2_9BACL</name>
<dbReference type="Pfam" id="PF09972">
    <property type="entry name" value="DUF2207"/>
    <property type="match status" value="1"/>
</dbReference>
<feature type="compositionally biased region" description="Low complexity" evidence="2">
    <location>
        <begin position="535"/>
        <end position="544"/>
    </location>
</feature>
<feature type="transmembrane region" description="Helical" evidence="3">
    <location>
        <begin position="240"/>
        <end position="258"/>
    </location>
</feature>
<keyword evidence="1" id="KW-0175">Coiled coil</keyword>
<keyword evidence="8" id="KW-1185">Reference proteome</keyword>
<proteinExistence type="predicted"/>